<dbReference type="Gene3D" id="3.30.160.100">
    <property type="entry name" value="Ribosome hibernation promotion factor-like"/>
    <property type="match status" value="1"/>
</dbReference>
<evidence type="ECO:0000313" key="2">
    <source>
        <dbReference type="Proteomes" id="UP000184368"/>
    </source>
</evidence>
<accession>A0A1M5D9J5</accession>
<dbReference type="OrthoDB" id="9808702at2"/>
<dbReference type="CDD" id="cd00552">
    <property type="entry name" value="RaiA"/>
    <property type="match status" value="1"/>
</dbReference>
<gene>
    <name evidence="1" type="ORF">SAMN05444008_110134</name>
</gene>
<reference evidence="1 2" key="1">
    <citation type="submission" date="2016-11" db="EMBL/GenBank/DDBJ databases">
        <authorList>
            <person name="Jaros S."/>
            <person name="Januszkiewicz K."/>
            <person name="Wedrychowicz H."/>
        </authorList>
    </citation>
    <scope>NUCLEOTIDE SEQUENCE [LARGE SCALE GENOMIC DNA]</scope>
    <source>
        <strain evidence="1 2">DSM 26897</strain>
    </source>
</reference>
<dbReference type="EMBL" id="FQUO01000010">
    <property type="protein sequence ID" value="SHF63678.1"/>
    <property type="molecule type" value="Genomic_DNA"/>
</dbReference>
<dbReference type="InterPro" id="IPR036567">
    <property type="entry name" value="RHF-like"/>
</dbReference>
<protein>
    <submittedName>
        <fullName evidence="1">Putative sigma-54 modulation protein</fullName>
    </submittedName>
</protein>
<proteinExistence type="predicted"/>
<dbReference type="STRING" id="1302690.BUE76_20805"/>
<dbReference type="RefSeq" id="WP_073044284.1">
    <property type="nucleotide sequence ID" value="NZ_FQUO01000010.1"/>
</dbReference>
<dbReference type="AlphaFoldDB" id="A0A1M5D9J5"/>
<dbReference type="Proteomes" id="UP000184368">
    <property type="component" value="Unassembled WGS sequence"/>
</dbReference>
<dbReference type="InterPro" id="IPR003489">
    <property type="entry name" value="RHF/RaiA"/>
</dbReference>
<sequence>MDVIIQSLGFKAGEALESYIREKLEKLKPDDKIVRANVTLFLGPDRATPNTYCEIRLEVPGPDLFIKESAVEFEQAVDECVNKLQGQLRKQKEKQVDRWQGKVNE</sequence>
<dbReference type="Pfam" id="PF02482">
    <property type="entry name" value="Ribosomal_S30AE"/>
    <property type="match status" value="1"/>
</dbReference>
<keyword evidence="2" id="KW-1185">Reference proteome</keyword>
<organism evidence="1 2">
    <name type="scientific">Cnuella takakiae</name>
    <dbReference type="NCBI Taxonomy" id="1302690"/>
    <lineage>
        <taxon>Bacteria</taxon>
        <taxon>Pseudomonadati</taxon>
        <taxon>Bacteroidota</taxon>
        <taxon>Chitinophagia</taxon>
        <taxon>Chitinophagales</taxon>
        <taxon>Chitinophagaceae</taxon>
        <taxon>Cnuella</taxon>
    </lineage>
</organism>
<evidence type="ECO:0000313" key="1">
    <source>
        <dbReference type="EMBL" id="SHF63678.1"/>
    </source>
</evidence>
<dbReference type="SUPFAM" id="SSF69754">
    <property type="entry name" value="Ribosome binding protein Y (YfiA homologue)"/>
    <property type="match status" value="1"/>
</dbReference>
<name>A0A1M5D9J5_9BACT</name>